<dbReference type="FunFam" id="3.40.50.720:FF:000084">
    <property type="entry name" value="Short-chain dehydrogenase reductase"/>
    <property type="match status" value="1"/>
</dbReference>
<evidence type="ECO:0000256" key="1">
    <source>
        <dbReference type="ARBA" id="ARBA00006484"/>
    </source>
</evidence>
<name>A0ABD4PS81_CLOPF</name>
<dbReference type="RefSeq" id="WP_078210031.1">
    <property type="nucleotide sequence ID" value="NZ_CATNYE010000014.1"/>
</dbReference>
<protein>
    <submittedName>
        <fullName evidence="4">SDR family oxidoreductase</fullName>
    </submittedName>
</protein>
<dbReference type="EMBL" id="JAENRE010000019">
    <property type="protein sequence ID" value="MBO3418077.1"/>
    <property type="molecule type" value="Genomic_DNA"/>
</dbReference>
<keyword evidence="3" id="KW-0443">Lipid metabolism</keyword>
<reference evidence="4 5" key="1">
    <citation type="submission" date="2020-12" db="EMBL/GenBank/DDBJ databases">
        <title>Comparative genomics of Clostridium perfringens reveals patterns of host-associated phylogenetic clades and virulence factors.</title>
        <authorList>
            <person name="Smith A.H."/>
            <person name="Geier R."/>
        </authorList>
    </citation>
    <scope>NUCLEOTIDE SEQUENCE [LARGE SCALE GENOMIC DNA]</scope>
    <source>
        <strain evidence="4 5">CHD15829P</strain>
    </source>
</reference>
<evidence type="ECO:0000256" key="2">
    <source>
        <dbReference type="ARBA" id="ARBA00023002"/>
    </source>
</evidence>
<dbReference type="AlphaFoldDB" id="A0ABD4PS81"/>
<sequence>MKRLDGKIAIVTAASRGIGFSCAQTLAMNGALVYIAGIEEEGSIEKILKDGGQAKFIYFNAKERDSYFKMIDTVYENEGKIDILVNNYGSTNVKLDRNLVDGDTDAFFDILKTNIESVYLTSKRVVPYMIKNGGGSIINISSVGSVIPDLSRMAYCVSKSAINSLTQNIALQYAKQNIRCNAVLPGLIATKAALNNMSDEFRESFVKHVPLNRVGDPQDIANTVLYYASDESNYVTGMIHEVAGGFALGTPQYAEYMYLMGK</sequence>
<accession>A0ABD4PS81</accession>
<proteinExistence type="inferred from homology"/>
<evidence type="ECO:0000313" key="5">
    <source>
        <dbReference type="Proteomes" id="UP000668358"/>
    </source>
</evidence>
<dbReference type="PANTHER" id="PTHR42879">
    <property type="entry name" value="3-OXOACYL-(ACYL-CARRIER-PROTEIN) REDUCTASE"/>
    <property type="match status" value="1"/>
</dbReference>
<dbReference type="InterPro" id="IPR020904">
    <property type="entry name" value="Sc_DH/Rdtase_CS"/>
</dbReference>
<dbReference type="Gene3D" id="3.40.50.720">
    <property type="entry name" value="NAD(P)-binding Rossmann-like Domain"/>
    <property type="match status" value="1"/>
</dbReference>
<comment type="caution">
    <text evidence="4">The sequence shown here is derived from an EMBL/GenBank/DDBJ whole genome shotgun (WGS) entry which is preliminary data.</text>
</comment>
<dbReference type="PANTHER" id="PTHR42879:SF2">
    <property type="entry name" value="3-OXOACYL-[ACYL-CARRIER-PROTEIN] REDUCTASE FABG"/>
    <property type="match status" value="1"/>
</dbReference>
<dbReference type="InterPro" id="IPR050259">
    <property type="entry name" value="SDR"/>
</dbReference>
<dbReference type="PRINTS" id="PR00081">
    <property type="entry name" value="GDHRDH"/>
</dbReference>
<keyword evidence="2" id="KW-0560">Oxidoreductase</keyword>
<dbReference type="PROSITE" id="PS00061">
    <property type="entry name" value="ADH_SHORT"/>
    <property type="match status" value="1"/>
</dbReference>
<dbReference type="PRINTS" id="PR00080">
    <property type="entry name" value="SDRFAMILY"/>
</dbReference>
<comment type="similarity">
    <text evidence="1">Belongs to the short-chain dehydrogenases/reductases (SDR) family.</text>
</comment>
<dbReference type="CDD" id="cd05233">
    <property type="entry name" value="SDR_c"/>
    <property type="match status" value="1"/>
</dbReference>
<dbReference type="Proteomes" id="UP000668358">
    <property type="component" value="Unassembled WGS sequence"/>
</dbReference>
<dbReference type="Pfam" id="PF13561">
    <property type="entry name" value="adh_short_C2"/>
    <property type="match status" value="1"/>
</dbReference>
<gene>
    <name evidence="4" type="ORF">JJB78_16570</name>
</gene>
<dbReference type="SUPFAM" id="SSF51735">
    <property type="entry name" value="NAD(P)-binding Rossmann-fold domains"/>
    <property type="match status" value="1"/>
</dbReference>
<organism evidence="4 5">
    <name type="scientific">Clostridium perfringens</name>
    <dbReference type="NCBI Taxonomy" id="1502"/>
    <lineage>
        <taxon>Bacteria</taxon>
        <taxon>Bacillati</taxon>
        <taxon>Bacillota</taxon>
        <taxon>Clostridia</taxon>
        <taxon>Eubacteriales</taxon>
        <taxon>Clostridiaceae</taxon>
        <taxon>Clostridium</taxon>
    </lineage>
</organism>
<keyword evidence="3" id="KW-0753">Steroid metabolism</keyword>
<dbReference type="InterPro" id="IPR002347">
    <property type="entry name" value="SDR_fam"/>
</dbReference>
<dbReference type="InterPro" id="IPR036291">
    <property type="entry name" value="NAD(P)-bd_dom_sf"/>
</dbReference>
<evidence type="ECO:0000256" key="3">
    <source>
        <dbReference type="ARBA" id="ARBA00023221"/>
    </source>
</evidence>
<dbReference type="GO" id="GO:0008206">
    <property type="term" value="P:bile acid metabolic process"/>
    <property type="evidence" value="ECO:0007669"/>
    <property type="project" value="UniProtKB-ARBA"/>
</dbReference>
<evidence type="ECO:0000313" key="4">
    <source>
        <dbReference type="EMBL" id="MBO3418077.1"/>
    </source>
</evidence>
<dbReference type="GO" id="GO:0016491">
    <property type="term" value="F:oxidoreductase activity"/>
    <property type="evidence" value="ECO:0007669"/>
    <property type="project" value="UniProtKB-KW"/>
</dbReference>